<evidence type="ECO:0000313" key="1">
    <source>
        <dbReference type="EMBL" id="SOV25631.1"/>
    </source>
</evidence>
<dbReference type="EMBL" id="LT966404">
    <property type="protein sequence ID" value="SOV25631.1"/>
    <property type="molecule type" value="Genomic_DNA"/>
</dbReference>
<name>A0A2I2MJP9_XENNE</name>
<organism evidence="1">
    <name type="scientific">Xenorhabdus nematophila</name>
    <name type="common">Achromobacter nematophilus</name>
    <dbReference type="NCBI Taxonomy" id="628"/>
    <lineage>
        <taxon>Bacteria</taxon>
        <taxon>Pseudomonadati</taxon>
        <taxon>Pseudomonadota</taxon>
        <taxon>Gammaproteobacteria</taxon>
        <taxon>Enterobacterales</taxon>
        <taxon>Morganellaceae</taxon>
        <taxon>Xenorhabdus</taxon>
    </lineage>
</organism>
<accession>A0A2I2MJP9</accession>
<dbReference type="RefSeq" id="WP_010846002.1">
    <property type="nucleotide sequence ID" value="NZ_CAWLUL010000040.1"/>
</dbReference>
<reference evidence="1" key="1">
    <citation type="submission" date="2017-11" db="EMBL/GenBank/DDBJ databases">
        <authorList>
            <person name="Han C.G."/>
        </authorList>
    </citation>
    <scope>NUCLEOTIDE SEQUENCE</scope>
    <source>
        <strain evidence="1">K102</strain>
    </source>
</reference>
<proteinExistence type="predicted"/>
<sequence>MSDDNCLNKLKEVLELAEREKNAQKEECPPWNNETYIIAEIDDGHGHHGIMLPNNHRYFLVKVIIKGIEDKHTAVSTTLYVNGEPINPISSGDSGDSGKVPICDKLELPLRDDLDGEETKVYEYRIPDATTVKLAGYISSLSLFKGAGAQIILRGYYDSKSTLNQ</sequence>
<protein>
    <submittedName>
        <fullName evidence="1">Uncharacterized protein</fullName>
    </submittedName>
</protein>
<dbReference type="AlphaFoldDB" id="A0A2I2MJP9"/>
<dbReference type="GeneID" id="24901993"/>